<dbReference type="AlphaFoldDB" id="L0DEY1"/>
<dbReference type="eggNOG" id="COG0438">
    <property type="taxonomic scope" value="Bacteria"/>
</dbReference>
<keyword evidence="1 2" id="KW-0808">Transferase</keyword>
<organism evidence="2 3">
    <name type="scientific">Singulisphaera acidiphila (strain ATCC BAA-1392 / DSM 18658 / VKM B-2454 / MOB10)</name>
    <dbReference type="NCBI Taxonomy" id="886293"/>
    <lineage>
        <taxon>Bacteria</taxon>
        <taxon>Pseudomonadati</taxon>
        <taxon>Planctomycetota</taxon>
        <taxon>Planctomycetia</taxon>
        <taxon>Isosphaerales</taxon>
        <taxon>Isosphaeraceae</taxon>
        <taxon>Singulisphaera</taxon>
    </lineage>
</organism>
<dbReference type="RefSeq" id="WP_015246390.1">
    <property type="nucleotide sequence ID" value="NC_019892.1"/>
</dbReference>
<evidence type="ECO:0000256" key="1">
    <source>
        <dbReference type="ARBA" id="ARBA00022679"/>
    </source>
</evidence>
<dbReference type="Gene3D" id="3.40.50.2000">
    <property type="entry name" value="Glycogen Phosphorylase B"/>
    <property type="match status" value="2"/>
</dbReference>
<dbReference type="STRING" id="886293.Sinac_2957"/>
<sequence length="365" mass="40175">MRAIQPSAWTSARSQGAMKPDSVLFHAPTSAFQAPGGGENQLVQTGKQLEDLGVTVRLFSPWIDRLEEARLLHLFGMSREGLELARVAQARGIRVVLSPICWYEPRAIAFLAPNRTREVFDLAKLVVKRVAPRWPSWRRALLNLADVILPNSVAEAGQLIRLFAIEPGRFRVVPNGVQSTFTHASPTLFRSEYGTRDFVLYVGRIEPRKNVLRLVEAVSTAGLPLVVIGSPPPGCEAYAAACRRAGDQDVLWIDALYHDNPLLASAYAAARVFALPSWFETPGLAALEAALAGCAVVITPFGCTHEYFGERVEYARPDRPRQIARAIVKSWEAGPDPRLASHVGSRFLWSDVAQRTAEVYDQIAG</sequence>
<protein>
    <submittedName>
        <fullName evidence="2">Glycosyltransferase</fullName>
    </submittedName>
</protein>
<dbReference type="HOGENOM" id="CLU_061541_0_0_0"/>
<keyword evidence="3" id="KW-1185">Reference proteome</keyword>
<dbReference type="KEGG" id="saci:Sinac_2957"/>
<dbReference type="EMBL" id="CP003364">
    <property type="protein sequence ID" value="AGA27241.1"/>
    <property type="molecule type" value="Genomic_DNA"/>
</dbReference>
<dbReference type="PANTHER" id="PTHR46401">
    <property type="entry name" value="GLYCOSYLTRANSFERASE WBBK-RELATED"/>
    <property type="match status" value="1"/>
</dbReference>
<name>L0DEY1_SINAD</name>
<dbReference type="GO" id="GO:0016757">
    <property type="term" value="F:glycosyltransferase activity"/>
    <property type="evidence" value="ECO:0007669"/>
    <property type="project" value="TreeGrafter"/>
</dbReference>
<dbReference type="PANTHER" id="PTHR46401:SF2">
    <property type="entry name" value="GLYCOSYLTRANSFERASE WBBK-RELATED"/>
    <property type="match status" value="1"/>
</dbReference>
<reference evidence="2 3" key="1">
    <citation type="submission" date="2012-02" db="EMBL/GenBank/DDBJ databases">
        <title>Complete sequence of chromosome of Singulisphaera acidiphila DSM 18658.</title>
        <authorList>
            <consortium name="US DOE Joint Genome Institute (JGI-PGF)"/>
            <person name="Lucas S."/>
            <person name="Copeland A."/>
            <person name="Lapidus A."/>
            <person name="Glavina del Rio T."/>
            <person name="Dalin E."/>
            <person name="Tice H."/>
            <person name="Bruce D."/>
            <person name="Goodwin L."/>
            <person name="Pitluck S."/>
            <person name="Peters L."/>
            <person name="Ovchinnikova G."/>
            <person name="Chertkov O."/>
            <person name="Kyrpides N."/>
            <person name="Mavromatis K."/>
            <person name="Ivanova N."/>
            <person name="Brettin T."/>
            <person name="Detter J.C."/>
            <person name="Han C."/>
            <person name="Larimer F."/>
            <person name="Land M."/>
            <person name="Hauser L."/>
            <person name="Markowitz V."/>
            <person name="Cheng J.-F."/>
            <person name="Hugenholtz P."/>
            <person name="Woyke T."/>
            <person name="Wu D."/>
            <person name="Tindall B."/>
            <person name="Pomrenke H."/>
            <person name="Brambilla E."/>
            <person name="Klenk H.-P."/>
            <person name="Eisen J.A."/>
        </authorList>
    </citation>
    <scope>NUCLEOTIDE SEQUENCE [LARGE SCALE GENOMIC DNA]</scope>
    <source>
        <strain evidence="3">ATCC BAA-1392 / DSM 18658 / VKM B-2454 / MOB10</strain>
    </source>
</reference>
<evidence type="ECO:0000313" key="2">
    <source>
        <dbReference type="EMBL" id="AGA27241.1"/>
    </source>
</evidence>
<evidence type="ECO:0000313" key="3">
    <source>
        <dbReference type="Proteomes" id="UP000010798"/>
    </source>
</evidence>
<proteinExistence type="predicted"/>
<accession>L0DEY1</accession>
<dbReference type="SUPFAM" id="SSF53756">
    <property type="entry name" value="UDP-Glycosyltransferase/glycogen phosphorylase"/>
    <property type="match status" value="1"/>
</dbReference>
<dbReference type="Pfam" id="PF13692">
    <property type="entry name" value="Glyco_trans_1_4"/>
    <property type="match status" value="1"/>
</dbReference>
<dbReference type="OrthoDB" id="9795068at2"/>
<dbReference type="Proteomes" id="UP000010798">
    <property type="component" value="Chromosome"/>
</dbReference>
<dbReference type="GO" id="GO:0009103">
    <property type="term" value="P:lipopolysaccharide biosynthetic process"/>
    <property type="evidence" value="ECO:0007669"/>
    <property type="project" value="TreeGrafter"/>
</dbReference>
<gene>
    <name evidence="2" type="ordered locus">Sinac_2957</name>
</gene>